<evidence type="ECO:0000313" key="9">
    <source>
        <dbReference type="EMBL" id="APW96246.1"/>
    </source>
</evidence>
<feature type="domain" description="KaiC" evidence="8">
    <location>
        <begin position="250"/>
        <end position="484"/>
    </location>
</feature>
<evidence type="ECO:0000256" key="3">
    <source>
        <dbReference type="ARBA" id="ARBA00022679"/>
    </source>
</evidence>
<evidence type="ECO:0000259" key="8">
    <source>
        <dbReference type="PROSITE" id="PS51146"/>
    </source>
</evidence>
<dbReference type="STRING" id="358396.CHINAEXTREME_00045"/>
<dbReference type="EC" id="2.7.11.1" evidence="1"/>
<dbReference type="SMART" id="SM00382">
    <property type="entry name" value="AAA"/>
    <property type="match status" value="2"/>
</dbReference>
<proteinExistence type="predicted"/>
<dbReference type="PANTHER" id="PTHR42926:SF1">
    <property type="entry name" value="CIRCADIAN CLOCK OSCILLATOR PROTEIN KAIC 1"/>
    <property type="match status" value="1"/>
</dbReference>
<dbReference type="InterPro" id="IPR014774">
    <property type="entry name" value="KaiC-like_dom"/>
</dbReference>
<dbReference type="InterPro" id="IPR020588">
    <property type="entry name" value="RecA_ATP-bd"/>
</dbReference>
<dbReference type="RefSeq" id="WP_007140393.1">
    <property type="nucleotide sequence ID" value="NZ_AOLZ01000019.1"/>
</dbReference>
<dbReference type="KEGG" id="hlc:CHINAEXTREME00045"/>
<dbReference type="PATRIC" id="fig|358396.7.peg.657"/>
<protein>
    <recommendedName>
        <fullName evidence="1">non-specific serine/threonine protein kinase</fullName>
        <ecNumber evidence="1">2.7.11.1</ecNumber>
    </recommendedName>
</protein>
<evidence type="ECO:0000313" key="10">
    <source>
        <dbReference type="EMBL" id="EMA36411.1"/>
    </source>
</evidence>
<keyword evidence="5" id="KW-0418">Kinase</keyword>
<dbReference type="PROSITE" id="PS51146">
    <property type="entry name" value="KAIC"/>
    <property type="match status" value="2"/>
</dbReference>
<dbReference type="InterPro" id="IPR010624">
    <property type="entry name" value="KaiC_dom"/>
</dbReference>
<dbReference type="eggNOG" id="arCOG01174">
    <property type="taxonomic scope" value="Archaea"/>
</dbReference>
<dbReference type="GeneID" id="30919468"/>
<dbReference type="PIRSF" id="PIRSF039117">
    <property type="entry name" value="KaiC"/>
    <property type="match status" value="1"/>
</dbReference>
<evidence type="ECO:0000256" key="2">
    <source>
        <dbReference type="ARBA" id="ARBA00022553"/>
    </source>
</evidence>
<gene>
    <name evidence="10" type="ORF">C445_03233</name>
    <name evidence="9" type="ORF">CHINAEXTREME_00045</name>
</gene>
<dbReference type="Proteomes" id="UP000011555">
    <property type="component" value="Unassembled WGS sequence"/>
</dbReference>
<dbReference type="InterPro" id="IPR030665">
    <property type="entry name" value="KaiC"/>
</dbReference>
<reference evidence="10 11" key="2">
    <citation type="journal article" date="2014" name="PLoS Genet.">
        <title>Phylogenetically driven sequencing of extremely halophilic archaea reveals strategies for static and dynamic osmo-response.</title>
        <authorList>
            <person name="Becker E.A."/>
            <person name="Seitzer P.M."/>
            <person name="Tritt A."/>
            <person name="Larsen D."/>
            <person name="Krusor M."/>
            <person name="Yao A.I."/>
            <person name="Wu D."/>
            <person name="Madern D."/>
            <person name="Eisen J.A."/>
            <person name="Darling A.E."/>
            <person name="Facciotti M.T."/>
        </authorList>
    </citation>
    <scope>NUCLEOTIDE SEQUENCE [LARGE SCALE GENOMIC DNA]</scope>
    <source>
        <strain evidence="10 11">AJ5</strain>
    </source>
</reference>
<dbReference type="GO" id="GO:0005524">
    <property type="term" value="F:ATP binding"/>
    <property type="evidence" value="ECO:0007669"/>
    <property type="project" value="InterPro"/>
</dbReference>
<dbReference type="InterPro" id="IPR003593">
    <property type="entry name" value="AAA+_ATPase"/>
</dbReference>
<dbReference type="Gene3D" id="3.40.50.300">
    <property type="entry name" value="P-loop containing nucleotide triphosphate hydrolases"/>
    <property type="match status" value="2"/>
</dbReference>
<evidence type="ECO:0000256" key="4">
    <source>
        <dbReference type="ARBA" id="ARBA00022737"/>
    </source>
</evidence>
<dbReference type="EMBL" id="AOLZ01000019">
    <property type="protein sequence ID" value="EMA36411.1"/>
    <property type="molecule type" value="Genomic_DNA"/>
</dbReference>
<keyword evidence="6" id="KW-0378">Hydrolase</keyword>
<dbReference type="InterPro" id="IPR027417">
    <property type="entry name" value="P-loop_NTPase"/>
</dbReference>
<dbReference type="Proteomes" id="UP000186547">
    <property type="component" value="Chromosome"/>
</dbReference>
<dbReference type="GO" id="GO:0006281">
    <property type="term" value="P:DNA repair"/>
    <property type="evidence" value="ECO:0007669"/>
    <property type="project" value="InterPro"/>
</dbReference>
<dbReference type="PROSITE" id="PS50162">
    <property type="entry name" value="RECA_2"/>
    <property type="match status" value="1"/>
</dbReference>
<reference evidence="9" key="3">
    <citation type="submission" date="2017-01" db="EMBL/GenBank/DDBJ databases">
        <authorList>
            <person name="Mah S.A."/>
            <person name="Swanson W.J."/>
            <person name="Moy G.W."/>
            <person name="Vacquier V.D."/>
        </authorList>
    </citation>
    <scope>NUCLEOTIDE SEQUENCE</scope>
    <source>
        <strain evidence="9">AJ5</strain>
    </source>
</reference>
<dbReference type="Pfam" id="PF06745">
    <property type="entry name" value="ATPase"/>
    <property type="match status" value="2"/>
</dbReference>
<dbReference type="GO" id="GO:0003677">
    <property type="term" value="F:DNA binding"/>
    <property type="evidence" value="ECO:0007669"/>
    <property type="project" value="InterPro"/>
</dbReference>
<feature type="domain" description="KaiC" evidence="8">
    <location>
        <begin position="13"/>
        <end position="248"/>
    </location>
</feature>
<dbReference type="EMBL" id="CP019285">
    <property type="protein sequence ID" value="APW96246.1"/>
    <property type="molecule type" value="Genomic_DNA"/>
</dbReference>
<evidence type="ECO:0000313" key="11">
    <source>
        <dbReference type="Proteomes" id="UP000011555"/>
    </source>
</evidence>
<keyword evidence="4" id="KW-0677">Repeat</keyword>
<accession>M0LSH6</accession>
<dbReference type="GO" id="GO:0004674">
    <property type="term" value="F:protein serine/threonine kinase activity"/>
    <property type="evidence" value="ECO:0007669"/>
    <property type="project" value="UniProtKB-EC"/>
</dbReference>
<dbReference type="InterPro" id="IPR051347">
    <property type="entry name" value="Circadian_clock_KaiC-rel"/>
</dbReference>
<dbReference type="PRINTS" id="PR01874">
    <property type="entry name" value="DNAREPAIRADA"/>
</dbReference>
<evidence type="ECO:0000259" key="7">
    <source>
        <dbReference type="PROSITE" id="PS50162"/>
    </source>
</evidence>
<keyword evidence="11" id="KW-1185">Reference proteome</keyword>
<feature type="domain" description="RecA family profile 1" evidence="7">
    <location>
        <begin position="11"/>
        <end position="179"/>
    </location>
</feature>
<dbReference type="GO" id="GO:0140664">
    <property type="term" value="F:ATP-dependent DNA damage sensor activity"/>
    <property type="evidence" value="ECO:0007669"/>
    <property type="project" value="InterPro"/>
</dbReference>
<evidence type="ECO:0000313" key="12">
    <source>
        <dbReference type="Proteomes" id="UP000186547"/>
    </source>
</evidence>
<dbReference type="AlphaFoldDB" id="M0LSH6"/>
<sequence length="497" mass="54580">MTDSTENASREPERIRSGIDGLDDVLRGGLVTGRLYLVCGRPGTGKTLLGMHFLEAGLERGETVLFVHGEESREEILTNGSRLGIDISDAAFLDLGPESEFFTEDRSYDLVDPAEVDHDRYTQDIHEAIREIDPARVVIDPITQLRYIEPNEHQFRKRILSLMRFLKERDTTVVTTATVSGDGEYDVEVQSLSDSVIELERGDGGRRLRVTKHRGYGQKRGSHGMEIRDGGVDVFPALVPERHDRSFEPYPLGSGTEALDELVGGGLESGTVTFVSGPTGAGKTTTAAQFLAQAAAEGTNAVLYLFEEGVDTFTHRSESVGLPITDLREKGSLSVEPIEPLSLSAEEFAHEVRERVERGDAEVVMIDGIDGYTMSLQGRTERLVRKLHALTRYLKNRGVTVLVTDEIPQLAGVSNATSANLSYIADNIVFISYLEADGELEKVIGVLKKRAGPFDRTLRTFEITAEGVRIGEPVTSHTGILQGRPRERQIDGGVGER</sequence>
<dbReference type="PANTHER" id="PTHR42926">
    <property type="match status" value="1"/>
</dbReference>
<keyword evidence="3" id="KW-0808">Transferase</keyword>
<evidence type="ECO:0000256" key="5">
    <source>
        <dbReference type="ARBA" id="ARBA00022777"/>
    </source>
</evidence>
<evidence type="ECO:0000256" key="1">
    <source>
        <dbReference type="ARBA" id="ARBA00012513"/>
    </source>
</evidence>
<dbReference type="GO" id="GO:0016787">
    <property type="term" value="F:hydrolase activity"/>
    <property type="evidence" value="ECO:0007669"/>
    <property type="project" value="UniProtKB-KW"/>
</dbReference>
<name>M0LSH6_NATLA</name>
<organism evidence="10 11">
    <name type="scientific">Natronobacterium lacisalsi AJ5</name>
    <dbReference type="NCBI Taxonomy" id="358396"/>
    <lineage>
        <taxon>Archaea</taxon>
        <taxon>Methanobacteriati</taxon>
        <taxon>Methanobacteriota</taxon>
        <taxon>Stenosarchaea group</taxon>
        <taxon>Halobacteria</taxon>
        <taxon>Halobacteriales</taxon>
        <taxon>Natrialbaceae</taxon>
        <taxon>Natronobacterium</taxon>
    </lineage>
</organism>
<dbReference type="SUPFAM" id="SSF52540">
    <property type="entry name" value="P-loop containing nucleoside triphosphate hydrolases"/>
    <property type="match status" value="2"/>
</dbReference>
<evidence type="ECO:0000256" key="6">
    <source>
        <dbReference type="ARBA" id="ARBA00022801"/>
    </source>
</evidence>
<reference evidence="9 12" key="1">
    <citation type="journal article" date="2011" name="J. Bacteriol.">
        <title>Genome sequence of Halobiforma lacisalsi AJ5, an extremely halophilic archaeon which harbors a bop gene.</title>
        <authorList>
            <person name="Jiang X."/>
            <person name="Wang S."/>
            <person name="Cheng H."/>
            <person name="Huo Y."/>
            <person name="Zhang X."/>
            <person name="Zhu X."/>
            <person name="Han X."/>
            <person name="Ni P."/>
            <person name="Wu M."/>
        </authorList>
    </citation>
    <scope>NUCLEOTIDE SEQUENCE [LARGE SCALE GENOMIC DNA]</scope>
    <source>
        <strain evidence="9 12">AJ5</strain>
    </source>
</reference>
<keyword evidence="2" id="KW-0597">Phosphoprotein</keyword>